<keyword evidence="1" id="KW-1133">Transmembrane helix</keyword>
<name>A0ABQ2HHA0_9BACT</name>
<feature type="transmembrane region" description="Helical" evidence="1">
    <location>
        <begin position="20"/>
        <end position="44"/>
    </location>
</feature>
<comment type="caution">
    <text evidence="2">The sequence shown here is derived from an EMBL/GenBank/DDBJ whole genome shotgun (WGS) entry which is preliminary data.</text>
</comment>
<organism evidence="2 3">
    <name type="scientific">Dyadobacter beijingensis</name>
    <dbReference type="NCBI Taxonomy" id="365489"/>
    <lineage>
        <taxon>Bacteria</taxon>
        <taxon>Pseudomonadati</taxon>
        <taxon>Bacteroidota</taxon>
        <taxon>Cytophagia</taxon>
        <taxon>Cytophagales</taxon>
        <taxon>Spirosomataceae</taxon>
        <taxon>Dyadobacter</taxon>
    </lineage>
</organism>
<proteinExistence type="predicted"/>
<dbReference type="Proteomes" id="UP000632339">
    <property type="component" value="Unassembled WGS sequence"/>
</dbReference>
<evidence type="ECO:0000256" key="1">
    <source>
        <dbReference type="SAM" id="Phobius"/>
    </source>
</evidence>
<dbReference type="EMBL" id="BMLI01000001">
    <property type="protein sequence ID" value="GGM80032.1"/>
    <property type="molecule type" value="Genomic_DNA"/>
</dbReference>
<keyword evidence="1" id="KW-0472">Membrane</keyword>
<protein>
    <submittedName>
        <fullName evidence="2">Uncharacterized protein</fullName>
    </submittedName>
</protein>
<keyword evidence="1" id="KW-0812">Transmembrane</keyword>
<reference evidence="3" key="1">
    <citation type="journal article" date="2019" name="Int. J. Syst. Evol. Microbiol.">
        <title>The Global Catalogue of Microorganisms (GCM) 10K type strain sequencing project: providing services to taxonomists for standard genome sequencing and annotation.</title>
        <authorList>
            <consortium name="The Broad Institute Genomics Platform"/>
            <consortium name="The Broad Institute Genome Sequencing Center for Infectious Disease"/>
            <person name="Wu L."/>
            <person name="Ma J."/>
        </authorList>
    </citation>
    <scope>NUCLEOTIDE SEQUENCE [LARGE SCALE GENOMIC DNA]</scope>
    <source>
        <strain evidence="3">CGMCC 1.6375</strain>
    </source>
</reference>
<gene>
    <name evidence="2" type="ORF">GCM10010967_09760</name>
</gene>
<dbReference type="RefSeq" id="WP_019942344.1">
    <property type="nucleotide sequence ID" value="NZ_BMLI01000001.1"/>
</dbReference>
<evidence type="ECO:0000313" key="2">
    <source>
        <dbReference type="EMBL" id="GGM80032.1"/>
    </source>
</evidence>
<keyword evidence="3" id="KW-1185">Reference proteome</keyword>
<accession>A0ABQ2HHA0</accession>
<evidence type="ECO:0000313" key="3">
    <source>
        <dbReference type="Proteomes" id="UP000632339"/>
    </source>
</evidence>
<sequence length="85" mass="10031">MFIVILKAIGAAVLGGLLLFALPFLIFKALFFFLFIGLIFRLFAGRRRYRLWRHYHSYNGYPSHLSGNQDREYLTDPFRYGPQKI</sequence>